<dbReference type="STRING" id="33903.AQJ43_35260"/>
<dbReference type="RefSeq" id="WP_010981988.1">
    <property type="nucleotide sequence ID" value="NZ_BAABTN010000031.1"/>
</dbReference>
<comment type="similarity">
    <text evidence="6">Belongs to the DyP-type peroxidase family.</text>
</comment>
<dbReference type="InterPro" id="IPR011008">
    <property type="entry name" value="Dimeric_a/b-barrel"/>
</dbReference>
<dbReference type="GO" id="GO:0005829">
    <property type="term" value="C:cytosol"/>
    <property type="evidence" value="ECO:0007669"/>
    <property type="project" value="TreeGrafter"/>
</dbReference>
<organism evidence="8 9">
    <name type="scientific">Streptomyces avermitilis</name>
    <dbReference type="NCBI Taxonomy" id="33903"/>
    <lineage>
        <taxon>Bacteria</taxon>
        <taxon>Bacillati</taxon>
        <taxon>Actinomycetota</taxon>
        <taxon>Actinomycetes</taxon>
        <taxon>Kitasatosporales</taxon>
        <taxon>Streptomycetaceae</taxon>
        <taxon>Streptomyces</taxon>
    </lineage>
</organism>
<gene>
    <name evidence="7" type="ORF">SAV14893_089530</name>
    <name evidence="8" type="ORF">SAV31267_093030</name>
</gene>
<dbReference type="EMBL" id="BJHX01000002">
    <property type="protein sequence ID" value="GDY69560.1"/>
    <property type="molecule type" value="Genomic_DNA"/>
</dbReference>
<accession>A0A4D4N5I8</accession>
<keyword evidence="3" id="KW-0479">Metal-binding</keyword>
<evidence type="ECO:0000313" key="7">
    <source>
        <dbReference type="EMBL" id="GDY69560.1"/>
    </source>
</evidence>
<dbReference type="InterPro" id="IPR006314">
    <property type="entry name" value="Dyp_peroxidase"/>
</dbReference>
<dbReference type="AlphaFoldDB" id="A0A4D4N5I8"/>
<evidence type="ECO:0000256" key="4">
    <source>
        <dbReference type="ARBA" id="ARBA00023002"/>
    </source>
</evidence>
<evidence type="ECO:0000256" key="1">
    <source>
        <dbReference type="ARBA" id="ARBA00001970"/>
    </source>
</evidence>
<keyword evidence="5" id="KW-0408">Iron</keyword>
<name>A0A4D4N5I8_STRAX</name>
<dbReference type="Proteomes" id="UP000299211">
    <property type="component" value="Unassembled WGS sequence"/>
</dbReference>
<evidence type="ECO:0000256" key="5">
    <source>
        <dbReference type="ARBA" id="ARBA00023004"/>
    </source>
</evidence>
<comment type="cofactor">
    <cofactor evidence="1">
        <name>heme b</name>
        <dbReference type="ChEBI" id="CHEBI:60344"/>
    </cofactor>
</comment>
<protein>
    <submittedName>
        <fullName evidence="8">Peroxidase</fullName>
    </submittedName>
</protein>
<evidence type="ECO:0000256" key="3">
    <source>
        <dbReference type="ARBA" id="ARBA00022723"/>
    </source>
</evidence>
<evidence type="ECO:0000313" key="9">
    <source>
        <dbReference type="Proteomes" id="UP000299211"/>
    </source>
</evidence>
<dbReference type="Proteomes" id="UP000302139">
    <property type="component" value="Unassembled WGS sequence"/>
</dbReference>
<dbReference type="GO" id="GO:0046872">
    <property type="term" value="F:metal ion binding"/>
    <property type="evidence" value="ECO:0007669"/>
    <property type="project" value="UniProtKB-KW"/>
</dbReference>
<proteinExistence type="inferred from homology"/>
<dbReference type="SUPFAM" id="SSF54909">
    <property type="entry name" value="Dimeric alpha+beta barrel"/>
    <property type="match status" value="1"/>
</dbReference>
<evidence type="ECO:0000256" key="2">
    <source>
        <dbReference type="ARBA" id="ARBA00022559"/>
    </source>
</evidence>
<dbReference type="GeneID" id="41537691"/>
<dbReference type="PROSITE" id="PS51404">
    <property type="entry name" value="DYP_PEROXIDASE"/>
    <property type="match status" value="1"/>
</dbReference>
<dbReference type="GO" id="GO:0004601">
    <property type="term" value="F:peroxidase activity"/>
    <property type="evidence" value="ECO:0007669"/>
    <property type="project" value="UniProtKB-KW"/>
</dbReference>
<evidence type="ECO:0000313" key="10">
    <source>
        <dbReference type="Proteomes" id="UP000302139"/>
    </source>
</evidence>
<keyword evidence="4" id="KW-0560">Oxidoreductase</keyword>
<dbReference type="GO" id="GO:0020037">
    <property type="term" value="F:heme binding"/>
    <property type="evidence" value="ECO:0007669"/>
    <property type="project" value="InterPro"/>
</dbReference>
<reference evidence="8 9" key="1">
    <citation type="submission" date="2019-04" db="EMBL/GenBank/DDBJ databases">
        <title>Draft genome sequences of Streptomyces avermitilis ATCC 31267.</title>
        <authorList>
            <person name="Komaki H."/>
            <person name="Tamura T."/>
            <person name="Hosoyama A."/>
        </authorList>
    </citation>
    <scope>NUCLEOTIDE SEQUENCE [LARGE SCALE GENOMIC DNA]</scope>
    <source>
        <strain evidence="8 9">ATCC 31267</strain>
    </source>
</reference>
<comment type="caution">
    <text evidence="8">The sequence shown here is derived from an EMBL/GenBank/DDBJ whole genome shotgun (WGS) entry which is preliminary data.</text>
</comment>
<dbReference type="PANTHER" id="PTHR30521:SF5">
    <property type="entry name" value="BLR4509 PROTEIN"/>
    <property type="match status" value="1"/>
</dbReference>
<dbReference type="EMBL" id="BJHY01000002">
    <property type="protein sequence ID" value="GDY79818.1"/>
    <property type="molecule type" value="Genomic_DNA"/>
</dbReference>
<evidence type="ECO:0000313" key="8">
    <source>
        <dbReference type="EMBL" id="GDY79818.1"/>
    </source>
</evidence>
<evidence type="ECO:0000256" key="6">
    <source>
        <dbReference type="ARBA" id="ARBA00025737"/>
    </source>
</evidence>
<dbReference type="OMA" id="HELGNEH"/>
<reference evidence="7 10" key="2">
    <citation type="submission" date="2019-04" db="EMBL/GenBank/DDBJ databases">
        <title>Draft genome sequences of Streptomyces avermitilis NBRC 14893.</title>
        <authorList>
            <person name="Komaki H."/>
            <person name="Tamura T."/>
            <person name="Hosoyama A."/>
        </authorList>
    </citation>
    <scope>NUCLEOTIDE SEQUENCE [LARGE SCALE GENOMIC DNA]</scope>
    <source>
        <strain evidence="7 10">NBRC 14893</strain>
    </source>
</reference>
<keyword evidence="2 8" id="KW-0575">Peroxidase</keyword>
<dbReference type="PANTHER" id="PTHR30521">
    <property type="entry name" value="DEFERROCHELATASE/PEROXIDASE"/>
    <property type="match status" value="1"/>
</dbReference>
<sequence>MSIEKGNALEIDDIQAAALEPRPTPYAGAYLALRIDDRRQGRELLRRLTPALDSVAAFDPERQVSLAVALSFQGLKALGVPEESLATFPEEFREGMAARAEYIGDIGESAPENWEGPLGSKDVHLVLGGLAPDAARLETVLLLVRDALRDLPGVVAIWQQDVHVGPDEKEPFGFRDSIGQPAIEGTGIPGTNPYEEPLRAGEFITGYKDETHGITPVPQPEVLGRNGTYVAFRKLHTRVADFRQYLRDRAKDPADEELLAAKFVGRWPSGAPLALTPDKDDPELGADPARNNAFMYGDDPEGLKCPVGSHARRMNPRDAVVTGEVRLHRMIRRGTTYGPPLPKGVLEDDGADRGIMFAFVGAHLDRQFEFVQRQWVNDGKFIGSPAERDPLIGVNDDGGFTVPRQPIRRRFKGLPPFVVNRGGEYCFMPGLSALRWIADLDT</sequence>